<dbReference type="EMBL" id="KZ107839">
    <property type="protein sequence ID" value="OSS52297.1"/>
    <property type="molecule type" value="Genomic_DNA"/>
</dbReference>
<dbReference type="Proteomes" id="UP000193240">
    <property type="component" value="Unassembled WGS sequence"/>
</dbReference>
<feature type="compositionally biased region" description="Basic and acidic residues" evidence="1">
    <location>
        <begin position="200"/>
        <end position="215"/>
    </location>
</feature>
<dbReference type="AlphaFoldDB" id="A0A1Y2M9Z1"/>
<dbReference type="OMA" id="AIHGPWY"/>
<sequence>MASDSPQQSSSPGPGQEQRKEPSISDLKKIAQNSDAPEDKLQAAAAQAEAALSSYKTASTLREAADAIRDPAKREKYLRDAYNKEIEAHGNSKKARMLQSGAFQGTVGGAGIGAVVAGGLGTVVGTVVGTVTAVPATAVGGLVGAGVGLGHGSWIKLGKIGEGKEGGKKGGEEEGGKKEEEQGEKTEEVDVEDAVPNPEVLRKAAEDIKKEREKGVLVQEGGEEADEAEEGKKERRKPRKLGRQVGELDEGGLQDGLAKESSPERRKPRKIEVRSKQQAQAV</sequence>
<protein>
    <recommendedName>
        <fullName evidence="4">Glycine zipper domain-containing protein</fullName>
    </recommendedName>
</protein>
<reference evidence="2 3" key="1">
    <citation type="journal article" date="2017" name="Genome Announc.">
        <title>Genome sequence of the saprophytic ascomycete Epicoccum nigrum ICMP 19927 strain isolated from New Zealand.</title>
        <authorList>
            <person name="Fokin M."/>
            <person name="Fleetwood D."/>
            <person name="Weir B.S."/>
            <person name="Villas-Boas S.G."/>
        </authorList>
    </citation>
    <scope>NUCLEOTIDE SEQUENCE [LARGE SCALE GENOMIC DNA]</scope>
    <source>
        <strain evidence="2 3">ICMP 19927</strain>
    </source>
</reference>
<feature type="compositionally biased region" description="Basic and acidic residues" evidence="1">
    <location>
        <begin position="159"/>
        <end position="188"/>
    </location>
</feature>
<dbReference type="STRING" id="105696.A0A1Y2M9Z1"/>
<feature type="compositionally biased region" description="Low complexity" evidence="1">
    <location>
        <begin position="1"/>
        <end position="16"/>
    </location>
</feature>
<gene>
    <name evidence="2" type="ORF">B5807_02002</name>
</gene>
<keyword evidence="3" id="KW-1185">Reference proteome</keyword>
<feature type="compositionally biased region" description="Basic and acidic residues" evidence="1">
    <location>
        <begin position="257"/>
        <end position="275"/>
    </location>
</feature>
<evidence type="ECO:0008006" key="4">
    <source>
        <dbReference type="Google" id="ProtNLM"/>
    </source>
</evidence>
<evidence type="ECO:0000313" key="2">
    <source>
        <dbReference type="EMBL" id="OSS52297.1"/>
    </source>
</evidence>
<feature type="region of interest" description="Disordered" evidence="1">
    <location>
        <begin position="158"/>
        <end position="282"/>
    </location>
</feature>
<feature type="region of interest" description="Disordered" evidence="1">
    <location>
        <begin position="1"/>
        <end position="25"/>
    </location>
</feature>
<evidence type="ECO:0000256" key="1">
    <source>
        <dbReference type="SAM" id="MobiDB-lite"/>
    </source>
</evidence>
<organism evidence="2 3">
    <name type="scientific">Epicoccum nigrum</name>
    <name type="common">Soil fungus</name>
    <name type="synonym">Epicoccum purpurascens</name>
    <dbReference type="NCBI Taxonomy" id="105696"/>
    <lineage>
        <taxon>Eukaryota</taxon>
        <taxon>Fungi</taxon>
        <taxon>Dikarya</taxon>
        <taxon>Ascomycota</taxon>
        <taxon>Pezizomycotina</taxon>
        <taxon>Dothideomycetes</taxon>
        <taxon>Pleosporomycetidae</taxon>
        <taxon>Pleosporales</taxon>
        <taxon>Pleosporineae</taxon>
        <taxon>Didymellaceae</taxon>
        <taxon>Epicoccum</taxon>
    </lineage>
</organism>
<accession>A0A1Y2M9Z1</accession>
<proteinExistence type="predicted"/>
<evidence type="ECO:0000313" key="3">
    <source>
        <dbReference type="Proteomes" id="UP000193240"/>
    </source>
</evidence>
<dbReference type="InParanoid" id="A0A1Y2M9Z1"/>
<name>A0A1Y2M9Z1_EPING</name>